<evidence type="ECO:0000256" key="7">
    <source>
        <dbReference type="ARBA" id="ARBA00023015"/>
    </source>
</evidence>
<dbReference type="RefSeq" id="WP_074966675.1">
    <property type="nucleotide sequence ID" value="NZ_CBCRYP010000051.1"/>
</dbReference>
<dbReference type="CDD" id="cd06445">
    <property type="entry name" value="ATase"/>
    <property type="match status" value="1"/>
</dbReference>
<dbReference type="SMART" id="SM00342">
    <property type="entry name" value="HTH_ARAC"/>
    <property type="match status" value="1"/>
</dbReference>
<dbReference type="InterPro" id="IPR018060">
    <property type="entry name" value="HTH_AraC"/>
</dbReference>
<feature type="active site" description="Nucleophile; methyl group acceptor from either O6-methylguanine or O4-methylthymine" evidence="12">
    <location>
        <position position="323"/>
    </location>
</feature>
<dbReference type="Proteomes" id="UP000183635">
    <property type="component" value="Unassembled WGS sequence"/>
</dbReference>
<keyword evidence="10" id="KW-0234">DNA repair</keyword>
<dbReference type="FunFam" id="1.10.10.10:FF:000214">
    <property type="entry name" value="Methylated-DNA--protein-cysteine methyltransferase"/>
    <property type="match status" value="1"/>
</dbReference>
<comment type="catalytic activity">
    <reaction evidence="1">
        <text>a 4-O-methyl-thymidine in DNA + L-cysteinyl-[protein] = a thymidine in DNA + S-methyl-L-cysteinyl-[protein]</text>
        <dbReference type="Rhea" id="RHEA:53428"/>
        <dbReference type="Rhea" id="RHEA-COMP:10131"/>
        <dbReference type="Rhea" id="RHEA-COMP:10132"/>
        <dbReference type="Rhea" id="RHEA-COMP:13555"/>
        <dbReference type="Rhea" id="RHEA-COMP:13556"/>
        <dbReference type="ChEBI" id="CHEBI:29950"/>
        <dbReference type="ChEBI" id="CHEBI:82612"/>
        <dbReference type="ChEBI" id="CHEBI:137386"/>
        <dbReference type="ChEBI" id="CHEBI:137387"/>
        <dbReference type="EC" id="2.1.1.63"/>
    </reaction>
</comment>
<dbReference type="InterPro" id="IPR036217">
    <property type="entry name" value="MethylDNA_cys_MeTrfase_DNAb"/>
</dbReference>
<dbReference type="Pfam" id="PF12833">
    <property type="entry name" value="HTH_18"/>
    <property type="match status" value="1"/>
</dbReference>
<evidence type="ECO:0000256" key="9">
    <source>
        <dbReference type="ARBA" id="ARBA00023163"/>
    </source>
</evidence>
<dbReference type="GO" id="GO:0032259">
    <property type="term" value="P:methylation"/>
    <property type="evidence" value="ECO:0007669"/>
    <property type="project" value="UniProtKB-KW"/>
</dbReference>
<dbReference type="InterPro" id="IPR035451">
    <property type="entry name" value="Ada-like_dom_sf"/>
</dbReference>
<keyword evidence="13" id="KW-0862">Zinc</keyword>
<dbReference type="PIRSF" id="PIRSF000409">
    <property type="entry name" value="Ada"/>
    <property type="match status" value="1"/>
</dbReference>
<evidence type="ECO:0000256" key="6">
    <source>
        <dbReference type="ARBA" id="ARBA00022763"/>
    </source>
</evidence>
<dbReference type="InterPro" id="IPR014048">
    <property type="entry name" value="MethylDNA_cys_MeTrfase_DNA-bd"/>
</dbReference>
<feature type="binding site" evidence="13">
    <location>
        <position position="39"/>
    </location>
    <ligand>
        <name>Zn(2+)</name>
        <dbReference type="ChEBI" id="CHEBI:29105"/>
    </ligand>
</feature>
<feature type="active site" description="Nucleophile; methyl group acceptor from methylphosphotriester" evidence="12">
    <location>
        <position position="39"/>
    </location>
</feature>
<dbReference type="SUPFAM" id="SSF57884">
    <property type="entry name" value="Ada DNA repair protein, N-terminal domain (N-Ada 10)"/>
    <property type="match status" value="1"/>
</dbReference>
<dbReference type="NCBIfam" id="NF011964">
    <property type="entry name" value="PRK15435.1"/>
    <property type="match status" value="1"/>
</dbReference>
<dbReference type="SUPFAM" id="SSF53155">
    <property type="entry name" value="Methylated DNA-protein cysteine methyltransferase domain"/>
    <property type="match status" value="1"/>
</dbReference>
<dbReference type="Gene3D" id="3.30.160.70">
    <property type="entry name" value="Methylated DNA-protein cysteine methyltransferase domain"/>
    <property type="match status" value="1"/>
</dbReference>
<dbReference type="InterPro" id="IPR016221">
    <property type="entry name" value="Bifunct_regulatory_prot_Ada"/>
</dbReference>
<keyword evidence="5 15" id="KW-0808">Transferase</keyword>
<sequence>MEQRPLPTSDDPRWQAVLARDAAADGGFVYAVRSTGVYCRPSCPARRPRPENVRFFATPDQAEAGGFRPCRRCNPRGASTAEANAALVAAACRLIESAETPPSLDVLADAAGLSPFHFHRQFKAITGLTPRAYASAHRAGKLRERLRSGSSVTGAIYEAGFGANSRFYESADGILGMTPSAWRKGGAGEEIRFALGQCALGAILVAQSGRGICAIALGDDPQALLREFQDRFPQARLIGRDPEFEALVARVVGFVEAPGIGLDLPLDIRGTAFQQRVWQALRRIPPGTTATYAEIARRIDAPSATRAVAQACAANTLAVAIPCHRVVRSDGGLSGYRWGVARKQALQDRERAG</sequence>
<evidence type="ECO:0000256" key="3">
    <source>
        <dbReference type="ARBA" id="ARBA00011918"/>
    </source>
</evidence>
<dbReference type="InterPro" id="IPR036388">
    <property type="entry name" value="WH-like_DNA-bd_sf"/>
</dbReference>
<evidence type="ECO:0000313" key="16">
    <source>
        <dbReference type="Proteomes" id="UP000183635"/>
    </source>
</evidence>
<dbReference type="GO" id="GO:0003908">
    <property type="term" value="F:methylated-DNA-[protein]-cysteine S-methyltransferase activity"/>
    <property type="evidence" value="ECO:0007669"/>
    <property type="project" value="UniProtKB-EC"/>
</dbReference>
<dbReference type="STRING" id="34004.SAMN04488021_10772"/>
<dbReference type="Pfam" id="PF02805">
    <property type="entry name" value="Ada_Zn_binding"/>
    <property type="match status" value="1"/>
</dbReference>
<dbReference type="GO" id="GO:0008270">
    <property type="term" value="F:zinc ion binding"/>
    <property type="evidence" value="ECO:0007669"/>
    <property type="project" value="InterPro"/>
</dbReference>
<feature type="domain" description="HTH araC/xylS-type" evidence="14">
    <location>
        <begin position="88"/>
        <end position="185"/>
    </location>
</feature>
<dbReference type="SUPFAM" id="SSF46767">
    <property type="entry name" value="Methylated DNA-protein cysteine methyltransferase, C-terminal domain"/>
    <property type="match status" value="1"/>
</dbReference>
<evidence type="ECO:0000256" key="12">
    <source>
        <dbReference type="PIRSR" id="PIRSR000409-1"/>
    </source>
</evidence>
<evidence type="ECO:0000256" key="11">
    <source>
        <dbReference type="ARBA" id="ARBA00049348"/>
    </source>
</evidence>
<evidence type="ECO:0000256" key="13">
    <source>
        <dbReference type="PIRSR" id="PIRSR000409-3"/>
    </source>
</evidence>
<evidence type="ECO:0000256" key="8">
    <source>
        <dbReference type="ARBA" id="ARBA00023159"/>
    </source>
</evidence>
<dbReference type="EMBL" id="FOPU01000007">
    <property type="protein sequence ID" value="SFH33406.1"/>
    <property type="molecule type" value="Genomic_DNA"/>
</dbReference>
<proteinExistence type="inferred from homology"/>
<keyword evidence="9" id="KW-0804">Transcription</keyword>
<gene>
    <name evidence="15" type="ORF">SAMN04488021_10772</name>
</gene>
<evidence type="ECO:0000256" key="4">
    <source>
        <dbReference type="ARBA" id="ARBA00022603"/>
    </source>
</evidence>
<evidence type="ECO:0000259" key="14">
    <source>
        <dbReference type="PROSITE" id="PS01124"/>
    </source>
</evidence>
<dbReference type="InterPro" id="IPR001497">
    <property type="entry name" value="MethylDNA_cys_MeTrfase_AS"/>
</dbReference>
<feature type="binding site" evidence="13">
    <location>
        <position position="70"/>
    </location>
    <ligand>
        <name>Zn(2+)</name>
        <dbReference type="ChEBI" id="CHEBI:29105"/>
    </ligand>
</feature>
<feature type="binding site" evidence="13">
    <location>
        <position position="73"/>
    </location>
    <ligand>
        <name>Zn(2+)</name>
        <dbReference type="ChEBI" id="CHEBI:29105"/>
    </ligand>
</feature>
<evidence type="ECO:0000256" key="5">
    <source>
        <dbReference type="ARBA" id="ARBA00022679"/>
    </source>
</evidence>
<keyword evidence="7" id="KW-0805">Transcription regulation</keyword>
<organism evidence="15 16">
    <name type="scientific">Paracoccus aminovorans</name>
    <dbReference type="NCBI Taxonomy" id="34004"/>
    <lineage>
        <taxon>Bacteria</taxon>
        <taxon>Pseudomonadati</taxon>
        <taxon>Pseudomonadota</taxon>
        <taxon>Alphaproteobacteria</taxon>
        <taxon>Rhodobacterales</taxon>
        <taxon>Paracoccaceae</taxon>
        <taxon>Paracoccus</taxon>
    </lineage>
</organism>
<dbReference type="AlphaFoldDB" id="A0A1I2Z7D5"/>
<reference evidence="15 16" key="1">
    <citation type="submission" date="2016-10" db="EMBL/GenBank/DDBJ databases">
        <authorList>
            <person name="de Groot N.N."/>
        </authorList>
    </citation>
    <scope>NUCLEOTIDE SEQUENCE [LARGE SCALE GENOMIC DNA]</scope>
    <source>
        <strain evidence="15 16">DSM 8537</strain>
    </source>
</reference>
<evidence type="ECO:0000256" key="1">
    <source>
        <dbReference type="ARBA" id="ARBA00001286"/>
    </source>
</evidence>
<dbReference type="PROSITE" id="PS00374">
    <property type="entry name" value="MGMT"/>
    <property type="match status" value="1"/>
</dbReference>
<keyword evidence="16" id="KW-1185">Reference proteome</keyword>
<evidence type="ECO:0000256" key="2">
    <source>
        <dbReference type="ARBA" id="ARBA00008711"/>
    </source>
</evidence>
<dbReference type="Gene3D" id="1.10.10.60">
    <property type="entry name" value="Homeodomain-like"/>
    <property type="match status" value="1"/>
</dbReference>
<dbReference type="PROSITE" id="PS01124">
    <property type="entry name" value="HTH_ARAC_FAMILY_2"/>
    <property type="match status" value="1"/>
</dbReference>
<dbReference type="InterPro" id="IPR004026">
    <property type="entry name" value="Ada_DNA_repair_Zn-bd"/>
</dbReference>
<dbReference type="Gene3D" id="1.10.10.10">
    <property type="entry name" value="Winged helix-like DNA-binding domain superfamily/Winged helix DNA-binding domain"/>
    <property type="match status" value="1"/>
</dbReference>
<dbReference type="OrthoDB" id="9802228at2"/>
<dbReference type="Pfam" id="PF01035">
    <property type="entry name" value="DNA_binding_1"/>
    <property type="match status" value="1"/>
</dbReference>
<keyword evidence="6" id="KW-0227">DNA damage</keyword>
<dbReference type="SUPFAM" id="SSF46689">
    <property type="entry name" value="Homeodomain-like"/>
    <property type="match status" value="1"/>
</dbReference>
<dbReference type="EC" id="2.1.1.63" evidence="3"/>
<dbReference type="InterPro" id="IPR036631">
    <property type="entry name" value="MGMT_N_sf"/>
</dbReference>
<protein>
    <recommendedName>
        <fullName evidence="3">methylated-DNA--[protein]-cysteine S-methyltransferase</fullName>
        <ecNumber evidence="3">2.1.1.63</ecNumber>
    </recommendedName>
</protein>
<dbReference type="PANTHER" id="PTHR10815">
    <property type="entry name" value="METHYLATED-DNA--PROTEIN-CYSTEINE METHYLTRANSFERASE"/>
    <property type="match status" value="1"/>
</dbReference>
<dbReference type="NCBIfam" id="TIGR00589">
    <property type="entry name" value="ogt"/>
    <property type="match status" value="1"/>
</dbReference>
<accession>A0A1I2Z7D5</accession>
<dbReference type="PANTHER" id="PTHR10815:SF14">
    <property type="entry name" value="BIFUNCTIONAL TRANSCRIPTIONAL ACTIVATOR_DNA REPAIR ENZYME ADA"/>
    <property type="match status" value="1"/>
</dbReference>
<evidence type="ECO:0000313" key="15">
    <source>
        <dbReference type="EMBL" id="SFH33406.1"/>
    </source>
</evidence>
<dbReference type="GO" id="GO:0006281">
    <property type="term" value="P:DNA repair"/>
    <property type="evidence" value="ECO:0007669"/>
    <property type="project" value="UniProtKB-KW"/>
</dbReference>
<keyword evidence="13" id="KW-0479">Metal-binding</keyword>
<dbReference type="GO" id="GO:0003700">
    <property type="term" value="F:DNA-binding transcription factor activity"/>
    <property type="evidence" value="ECO:0007669"/>
    <property type="project" value="InterPro"/>
</dbReference>
<keyword evidence="8" id="KW-0010">Activator</keyword>
<evidence type="ECO:0000256" key="10">
    <source>
        <dbReference type="ARBA" id="ARBA00023204"/>
    </source>
</evidence>
<name>A0A1I2Z7D5_9RHOB</name>
<comment type="similarity">
    <text evidence="2">Belongs to the MGMT family.</text>
</comment>
<dbReference type="Gene3D" id="3.40.10.10">
    <property type="entry name" value="DNA Methylphosphotriester Repair Domain"/>
    <property type="match status" value="1"/>
</dbReference>
<feature type="binding site" evidence="13">
    <location>
        <position position="43"/>
    </location>
    <ligand>
        <name>Zn(2+)</name>
        <dbReference type="ChEBI" id="CHEBI:29105"/>
    </ligand>
</feature>
<keyword evidence="4 15" id="KW-0489">Methyltransferase</keyword>
<dbReference type="InterPro" id="IPR009057">
    <property type="entry name" value="Homeodomain-like_sf"/>
</dbReference>
<dbReference type="GO" id="GO:0043565">
    <property type="term" value="F:sequence-specific DNA binding"/>
    <property type="evidence" value="ECO:0007669"/>
    <property type="project" value="InterPro"/>
</dbReference>
<comment type="catalytic activity">
    <reaction evidence="11">
        <text>a 6-O-methyl-2'-deoxyguanosine in DNA + L-cysteinyl-[protein] = S-methyl-L-cysteinyl-[protein] + a 2'-deoxyguanosine in DNA</text>
        <dbReference type="Rhea" id="RHEA:24000"/>
        <dbReference type="Rhea" id="RHEA-COMP:10131"/>
        <dbReference type="Rhea" id="RHEA-COMP:10132"/>
        <dbReference type="Rhea" id="RHEA-COMP:11367"/>
        <dbReference type="Rhea" id="RHEA-COMP:11368"/>
        <dbReference type="ChEBI" id="CHEBI:29950"/>
        <dbReference type="ChEBI" id="CHEBI:82612"/>
        <dbReference type="ChEBI" id="CHEBI:85445"/>
        <dbReference type="ChEBI" id="CHEBI:85448"/>
        <dbReference type="EC" id="2.1.1.63"/>
    </reaction>
</comment>
<comment type="cofactor">
    <cofactor evidence="13">
        <name>Zn(2+)</name>
        <dbReference type="ChEBI" id="CHEBI:29105"/>
    </cofactor>
    <text evidence="13">Binds 1 zinc ion per subunit.</text>
</comment>